<dbReference type="Proteomes" id="UP000298057">
    <property type="component" value="Unassembled WGS sequence"/>
</dbReference>
<proteinExistence type="predicted"/>
<evidence type="ECO:0000259" key="3">
    <source>
        <dbReference type="Pfam" id="PF13205"/>
    </source>
</evidence>
<comment type="caution">
    <text evidence="4">The sequence shown here is derived from an EMBL/GenBank/DDBJ whole genome shotgun (WGS) entry which is preliminary data.</text>
</comment>
<evidence type="ECO:0000313" key="4">
    <source>
        <dbReference type="EMBL" id="TGM16701.1"/>
    </source>
</evidence>
<protein>
    <recommendedName>
        <fullName evidence="3">SbsA Ig-like domain-containing protein</fullName>
    </recommendedName>
</protein>
<name>A0ABY2N4W7_9LEPT</name>
<dbReference type="RefSeq" id="WP_135628519.1">
    <property type="nucleotide sequence ID" value="NZ_RQGU01000121.1"/>
</dbReference>
<feature type="transmembrane region" description="Helical" evidence="2">
    <location>
        <begin position="61"/>
        <end position="83"/>
    </location>
</feature>
<feature type="transmembrane region" description="Helical" evidence="2">
    <location>
        <begin position="26"/>
        <end position="49"/>
    </location>
</feature>
<gene>
    <name evidence="4" type="ORF">EHQ82_16940</name>
</gene>
<keyword evidence="1" id="KW-0732">Signal</keyword>
<evidence type="ECO:0000256" key="1">
    <source>
        <dbReference type="ARBA" id="ARBA00022729"/>
    </source>
</evidence>
<keyword evidence="2" id="KW-1133">Transmembrane helix</keyword>
<organism evidence="4 5">
    <name type="scientific">Leptospira selangorensis</name>
    <dbReference type="NCBI Taxonomy" id="2484982"/>
    <lineage>
        <taxon>Bacteria</taxon>
        <taxon>Pseudomonadati</taxon>
        <taxon>Spirochaetota</taxon>
        <taxon>Spirochaetia</taxon>
        <taxon>Leptospirales</taxon>
        <taxon>Leptospiraceae</taxon>
        <taxon>Leptospira</taxon>
    </lineage>
</organism>
<dbReference type="InterPro" id="IPR032812">
    <property type="entry name" value="SbsA_Ig"/>
</dbReference>
<keyword evidence="2" id="KW-0472">Membrane</keyword>
<reference evidence="5" key="1">
    <citation type="journal article" date="2019" name="PLoS Negl. Trop. Dis.">
        <title>Revisiting the worldwide diversity of Leptospira species in the environment.</title>
        <authorList>
            <person name="Vincent A.T."/>
            <person name="Schiettekatte O."/>
            <person name="Bourhy P."/>
            <person name="Veyrier F.J."/>
            <person name="Picardeau M."/>
        </authorList>
    </citation>
    <scope>NUCLEOTIDE SEQUENCE [LARGE SCALE GENOMIC DNA]</scope>
    <source>
        <strain evidence="5">201702406</strain>
    </source>
</reference>
<dbReference type="EMBL" id="RQGU01000121">
    <property type="protein sequence ID" value="TGM16701.1"/>
    <property type="molecule type" value="Genomic_DNA"/>
</dbReference>
<keyword evidence="5" id="KW-1185">Reference proteome</keyword>
<accession>A0ABY2N4W7</accession>
<feature type="domain" description="SbsA Ig-like" evidence="3">
    <location>
        <begin position="183"/>
        <end position="281"/>
    </location>
</feature>
<evidence type="ECO:0000256" key="2">
    <source>
        <dbReference type="SAM" id="Phobius"/>
    </source>
</evidence>
<evidence type="ECO:0000313" key="5">
    <source>
        <dbReference type="Proteomes" id="UP000298057"/>
    </source>
</evidence>
<sequence length="288" mass="30657">MNQFRNQNSKQIHDTPLLFSKIAKGICIFLIAIICFQNCFFNPVVASLLNPSTEDKQNGGLLQGGLLLGLSGMSFSVSITGVIRNGLGEAQTNKVWTVVASDANNPELGLSTSGTTDNAGRFFITIGQGSTTIKVTDLGEDLVTFTLQVGAFGMFQATNVDPPEYEIGSLIPLNPSSQPVFFELVSSSPGNNETVTNAPSSFNFTFSEPPQIPSGNQELWISENIIVNPSISMASLGFDANTMSVMVWGFSAETTTYTVALNPGITSQTGIPLTPRSFTFTCEAPCGP</sequence>
<dbReference type="Pfam" id="PF13205">
    <property type="entry name" value="Big_5"/>
    <property type="match status" value="1"/>
</dbReference>
<keyword evidence="2" id="KW-0812">Transmembrane</keyword>